<sequence length="127" mass="14769">MFVHIDRNPNKLDYKSHHDLIATALIAKGAKTKEIEYKLNKMNHEKAYKILSDYGKHCKQKINDIEEEVKVKALVCFKIFQFYLIQIFLHTHPFSFLSLSSTPGSCVKMPNSHGFLPTKYREARSIL</sequence>
<accession>A0A6V7WK02</accession>
<dbReference type="AlphaFoldDB" id="A0A6V7WK02"/>
<evidence type="ECO:0000313" key="2">
    <source>
        <dbReference type="Proteomes" id="UP000580250"/>
    </source>
</evidence>
<proteinExistence type="predicted"/>
<gene>
    <name evidence="1" type="ORF">MENT_LOCUS39908</name>
</gene>
<name>A0A6V7WK02_MELEN</name>
<reference evidence="1 2" key="1">
    <citation type="submission" date="2020-08" db="EMBL/GenBank/DDBJ databases">
        <authorList>
            <person name="Koutsovoulos G."/>
            <person name="Danchin GJ E."/>
        </authorList>
    </citation>
    <scope>NUCLEOTIDE SEQUENCE [LARGE SCALE GENOMIC DNA]</scope>
</reference>
<protein>
    <submittedName>
        <fullName evidence="1">Uncharacterized protein</fullName>
    </submittedName>
</protein>
<comment type="caution">
    <text evidence="1">The sequence shown here is derived from an EMBL/GenBank/DDBJ whole genome shotgun (WGS) entry which is preliminary data.</text>
</comment>
<dbReference type="Proteomes" id="UP000580250">
    <property type="component" value="Unassembled WGS sequence"/>
</dbReference>
<organism evidence="1 2">
    <name type="scientific">Meloidogyne enterolobii</name>
    <name type="common">Root-knot nematode worm</name>
    <name type="synonym">Meloidogyne mayaguensis</name>
    <dbReference type="NCBI Taxonomy" id="390850"/>
    <lineage>
        <taxon>Eukaryota</taxon>
        <taxon>Metazoa</taxon>
        <taxon>Ecdysozoa</taxon>
        <taxon>Nematoda</taxon>
        <taxon>Chromadorea</taxon>
        <taxon>Rhabditida</taxon>
        <taxon>Tylenchina</taxon>
        <taxon>Tylenchomorpha</taxon>
        <taxon>Tylenchoidea</taxon>
        <taxon>Meloidogynidae</taxon>
        <taxon>Meloidogyninae</taxon>
        <taxon>Meloidogyne</taxon>
    </lineage>
</organism>
<evidence type="ECO:0000313" key="1">
    <source>
        <dbReference type="EMBL" id="CAD2187330.1"/>
    </source>
</evidence>
<dbReference type="EMBL" id="CAJEWN010000633">
    <property type="protein sequence ID" value="CAD2187330.1"/>
    <property type="molecule type" value="Genomic_DNA"/>
</dbReference>